<name>A0A8J8T6D4_HALGN</name>
<feature type="region of interest" description="Disordered" evidence="1">
    <location>
        <begin position="1"/>
        <end position="20"/>
    </location>
</feature>
<organism evidence="2 3">
    <name type="scientific">Halteria grandinella</name>
    <dbReference type="NCBI Taxonomy" id="5974"/>
    <lineage>
        <taxon>Eukaryota</taxon>
        <taxon>Sar</taxon>
        <taxon>Alveolata</taxon>
        <taxon>Ciliophora</taxon>
        <taxon>Intramacronucleata</taxon>
        <taxon>Spirotrichea</taxon>
        <taxon>Stichotrichia</taxon>
        <taxon>Sporadotrichida</taxon>
        <taxon>Halteriidae</taxon>
        <taxon>Halteria</taxon>
    </lineage>
</organism>
<evidence type="ECO:0000313" key="3">
    <source>
        <dbReference type="Proteomes" id="UP000785679"/>
    </source>
</evidence>
<accession>A0A8J8T6D4</accession>
<dbReference type="AlphaFoldDB" id="A0A8J8T6D4"/>
<evidence type="ECO:0000313" key="2">
    <source>
        <dbReference type="EMBL" id="TNV83181.1"/>
    </source>
</evidence>
<gene>
    <name evidence="2" type="ORF">FGO68_gene35</name>
</gene>
<dbReference type="EMBL" id="RRYP01004085">
    <property type="protein sequence ID" value="TNV83181.1"/>
    <property type="molecule type" value="Genomic_DNA"/>
</dbReference>
<feature type="region of interest" description="Disordered" evidence="1">
    <location>
        <begin position="25"/>
        <end position="65"/>
    </location>
</feature>
<comment type="caution">
    <text evidence="2">The sequence shown here is derived from an EMBL/GenBank/DDBJ whole genome shotgun (WGS) entry which is preliminary data.</text>
</comment>
<protein>
    <submittedName>
        <fullName evidence="2">Uncharacterized protein</fullName>
    </submittedName>
</protein>
<dbReference type="Proteomes" id="UP000785679">
    <property type="component" value="Unassembled WGS sequence"/>
</dbReference>
<evidence type="ECO:0000256" key="1">
    <source>
        <dbReference type="SAM" id="MobiDB-lite"/>
    </source>
</evidence>
<feature type="compositionally biased region" description="Polar residues" evidence="1">
    <location>
        <begin position="31"/>
        <end position="46"/>
    </location>
</feature>
<sequence>MHQKNGSQEREGSNSTQRLYQFIKKKQQQQNNEILQVEQSPNQVNESSQKKRQRRKRDDRLSLNNTAQIQEKVELGKFVIPQLQIANVSAQQDPGFTFQEGVKYVDSYRMFQQDLCVTRETEELNTQRIVKPLGALTDFSFSRCTNNNTTCKIVTERGQKCRQRSMSQFGLSPKARLQIDRFQKQRTSGDKTLLVSSVEERFPTQREKYPTVSGHPPNLISAFMKPQPTTASTVSTSLQVPKENTSSHSLTTTVVSQHQDLNWLRQIVERRKLVLQPSTPATPPKKQMKKKAVSKYQIEQNTVAERLQSLLQKQKKMYKNSNTSQWK</sequence>
<reference evidence="2" key="1">
    <citation type="submission" date="2019-06" db="EMBL/GenBank/DDBJ databases">
        <authorList>
            <person name="Zheng W."/>
        </authorList>
    </citation>
    <scope>NUCLEOTIDE SEQUENCE</scope>
    <source>
        <strain evidence="2">QDHG01</strain>
    </source>
</reference>
<proteinExistence type="predicted"/>
<keyword evidence="3" id="KW-1185">Reference proteome</keyword>